<feature type="compositionally biased region" description="Low complexity" evidence="1">
    <location>
        <begin position="57"/>
        <end position="67"/>
    </location>
</feature>
<dbReference type="InterPro" id="IPR012340">
    <property type="entry name" value="NA-bd_OB-fold"/>
</dbReference>
<dbReference type="GO" id="GO:0006402">
    <property type="term" value="P:mRNA catabolic process"/>
    <property type="evidence" value="ECO:0007669"/>
    <property type="project" value="TreeGrafter"/>
</dbReference>
<evidence type="ECO:0000313" key="3">
    <source>
        <dbReference type="EMBL" id="KAG0259585.1"/>
    </source>
</evidence>
<accession>A0A9P6U507</accession>
<dbReference type="SMART" id="SM00955">
    <property type="entry name" value="RNB"/>
    <property type="match status" value="1"/>
</dbReference>
<feature type="domain" description="RNB" evidence="2">
    <location>
        <begin position="596"/>
        <end position="972"/>
    </location>
</feature>
<evidence type="ECO:0000256" key="1">
    <source>
        <dbReference type="SAM" id="MobiDB-lite"/>
    </source>
</evidence>
<name>A0A9P6U507_9FUNG</name>
<feature type="compositionally biased region" description="Basic and acidic residues" evidence="1">
    <location>
        <begin position="124"/>
        <end position="140"/>
    </location>
</feature>
<dbReference type="PANTHER" id="PTHR23355:SF65">
    <property type="entry name" value="EXORIBONUCLEASE CYT-4, PUTATIVE (AFU_ORTHOLOGUE AFUA_7G01550)-RELATED"/>
    <property type="match status" value="1"/>
</dbReference>
<dbReference type="GO" id="GO:0000932">
    <property type="term" value="C:P-body"/>
    <property type="evidence" value="ECO:0007669"/>
    <property type="project" value="TreeGrafter"/>
</dbReference>
<gene>
    <name evidence="3" type="ORF">DFQ27_003975</name>
</gene>
<dbReference type="SUPFAM" id="SSF50249">
    <property type="entry name" value="Nucleic acid-binding proteins"/>
    <property type="match status" value="1"/>
</dbReference>
<sequence length="1104" mass="124157">MLHAAVSSSPTRAVRSGFSSNCMNIRSGQVPQVGSCTSTGASSFTNRTLVRTVRQTNSFSTTSSASNRRFERRGKEFTTANPSRHRPSESRSGAASFEPRGNSHHNTPFSARNHPRSGSNNQFRHSDTPRGRGHHLEHSQSTKGSMTPSEVFLEIRQSTMLSLEKISKKIADEAKLKKDLLKEELKNEAIPKPTYKIKKARVLPGEASKLFEGLKQNRNVLPGDLVEIRRGGRSTIGIFCQPFDQAEERLQSTSVVQGDKIMEHRTADVVFRIPGFAFTEKASKLVGPWDVENNPAEPPKGMARMAVDFADQATLLMGTFLTKFHQIYDEFWHKRGQKSLTSVEAAQFVFGKEGKKASQLTMQEVYAAHIFMTDEDNLLRFAPTTSVRWTGEYEMRSPEAVEATETVVNWIRNEDGRIREFIEKARLLVDATKSGTRDRDWKGIQFSDSDRKVIEFLRQTAISGYERLFNSAQLSYLPRLLRPFDLYDEISPQSAFLFLVEIGVWPMWHSLEQQRAGIDIAPLAKQEAEAMARLTAMHPESLIPPKMTNDTAAAATAVNAAPQQSKNKTKGGVERKAIVLEGPMDLYKTDPCDSIRHDFGMLPVYTIDDASATELDDGISFEPVPVSTLTPRPSTWIHVHVADPTSLLPPTHEISKLAEKQVQSVYLPEVFQPMLPRAITEPLFSLKSGCERPVMSFSARLDDETGEVLEHKVRPGIVRNVVTANYDDADEYLSWETVFCGREEAKKMMSRSLVMPDDQSFRKEYAREARGSIRQDDVALQQDLQRLQQLSLVHMRSRVGPDSGGGMNFFFPKTVIDVSPTPLAPYPLKDWESPVNFKRSQAPVIRASIDPALVSPARMLVSEMMIIGGRVATAYLSQNGLPMLFRSQLPPLAKYRATIERLQREKMDPKSCMLGLSDMLLIRPYITGAEITMEAQPHWMMGLKGGYTKVTSPLRRYGDMVAHWQIKGHLLGHRKPVFDEEALLPMANKVRERERMQGMLDSWTNKMWLYELMRRRQEESKPNVYEGVVMNPTEDGYLVMSSDYAFECLVKADPERDGFDHTKASIGSKVVFEVVSINPQRPLILGAHVMLVEAQEPVKLAATA</sequence>
<organism evidence="3 4">
    <name type="scientific">Actinomortierella ambigua</name>
    <dbReference type="NCBI Taxonomy" id="1343610"/>
    <lineage>
        <taxon>Eukaryota</taxon>
        <taxon>Fungi</taxon>
        <taxon>Fungi incertae sedis</taxon>
        <taxon>Mucoromycota</taxon>
        <taxon>Mortierellomycotina</taxon>
        <taxon>Mortierellomycetes</taxon>
        <taxon>Mortierellales</taxon>
        <taxon>Mortierellaceae</taxon>
        <taxon>Actinomortierella</taxon>
    </lineage>
</organism>
<dbReference type="OrthoDB" id="2285229at2759"/>
<feature type="region of interest" description="Disordered" evidence="1">
    <location>
        <begin position="55"/>
        <end position="149"/>
    </location>
</feature>
<protein>
    <recommendedName>
        <fullName evidence="2">RNB domain-containing protein</fullName>
    </recommendedName>
</protein>
<dbReference type="InterPro" id="IPR001900">
    <property type="entry name" value="RNase_II/R"/>
</dbReference>
<comment type="caution">
    <text evidence="3">The sequence shown here is derived from an EMBL/GenBank/DDBJ whole genome shotgun (WGS) entry which is preliminary data.</text>
</comment>
<proteinExistence type="predicted"/>
<dbReference type="AlphaFoldDB" id="A0A9P6U507"/>
<dbReference type="GO" id="GO:0003723">
    <property type="term" value="F:RNA binding"/>
    <property type="evidence" value="ECO:0007669"/>
    <property type="project" value="InterPro"/>
</dbReference>
<feature type="compositionally biased region" description="Polar residues" evidence="1">
    <location>
        <begin position="104"/>
        <end position="123"/>
    </location>
</feature>
<reference evidence="3" key="1">
    <citation type="journal article" date="2020" name="Fungal Divers.">
        <title>Resolving the Mortierellaceae phylogeny through synthesis of multi-gene phylogenetics and phylogenomics.</title>
        <authorList>
            <person name="Vandepol N."/>
            <person name="Liber J."/>
            <person name="Desiro A."/>
            <person name="Na H."/>
            <person name="Kennedy M."/>
            <person name="Barry K."/>
            <person name="Grigoriev I.V."/>
            <person name="Miller A.N."/>
            <person name="O'Donnell K."/>
            <person name="Stajich J.E."/>
            <person name="Bonito G."/>
        </authorList>
    </citation>
    <scope>NUCLEOTIDE SEQUENCE</scope>
    <source>
        <strain evidence="3">BC1065</strain>
    </source>
</reference>
<dbReference type="PANTHER" id="PTHR23355">
    <property type="entry name" value="RIBONUCLEASE"/>
    <property type="match status" value="1"/>
</dbReference>
<keyword evidence="4" id="KW-1185">Reference proteome</keyword>
<evidence type="ECO:0000313" key="4">
    <source>
        <dbReference type="Proteomes" id="UP000807716"/>
    </source>
</evidence>
<dbReference type="Proteomes" id="UP000807716">
    <property type="component" value="Unassembled WGS sequence"/>
</dbReference>
<dbReference type="Pfam" id="PF00773">
    <property type="entry name" value="RNB"/>
    <property type="match status" value="1"/>
</dbReference>
<evidence type="ECO:0000259" key="2">
    <source>
        <dbReference type="SMART" id="SM00955"/>
    </source>
</evidence>
<dbReference type="EMBL" id="JAAAJB010000279">
    <property type="protein sequence ID" value="KAG0259585.1"/>
    <property type="molecule type" value="Genomic_DNA"/>
</dbReference>
<dbReference type="GO" id="GO:0000175">
    <property type="term" value="F:3'-5'-RNA exonuclease activity"/>
    <property type="evidence" value="ECO:0007669"/>
    <property type="project" value="TreeGrafter"/>
</dbReference>
<dbReference type="InterPro" id="IPR050180">
    <property type="entry name" value="RNR_Ribonuclease"/>
</dbReference>